<protein>
    <submittedName>
        <fullName evidence="1">Carbamoyl-phosphate synthase large chain</fullName>
    </submittedName>
</protein>
<reference evidence="1" key="1">
    <citation type="journal article" date="2015" name="Genome Announc.">
        <title>Draft Genome Sequence of Thiostrepton-Producing Streptomyces azureus ATCC 14921.</title>
        <authorList>
            <person name="Sakihara K."/>
            <person name="Maeda J."/>
            <person name="Tashiro K."/>
            <person name="Fujino Y."/>
            <person name="Kuhara S."/>
            <person name="Ohshima T."/>
            <person name="Ogata S."/>
            <person name="Doi K."/>
        </authorList>
    </citation>
    <scope>NUCLEOTIDE SEQUENCE [LARGE SCALE GENOMIC DNA]</scope>
    <source>
        <strain evidence="1">ATCC14921</strain>
    </source>
</reference>
<name>A0A0K8PR46_STRAJ</name>
<dbReference type="PATRIC" id="fig|146537.3.peg.5512"/>
<organism evidence="1 2">
    <name type="scientific">Streptomyces azureus</name>
    <dbReference type="NCBI Taxonomy" id="146537"/>
    <lineage>
        <taxon>Bacteria</taxon>
        <taxon>Bacillati</taxon>
        <taxon>Actinomycetota</taxon>
        <taxon>Actinomycetes</taxon>
        <taxon>Kitasatosporales</taxon>
        <taxon>Streptomycetaceae</taxon>
        <taxon>Streptomyces</taxon>
    </lineage>
</organism>
<accession>A0A0K8PR46</accession>
<keyword evidence="2" id="KW-1185">Reference proteome</keyword>
<gene>
    <name evidence="1" type="ORF">SAZU_5237</name>
</gene>
<dbReference type="AlphaFoldDB" id="A0A0K8PR46"/>
<evidence type="ECO:0000313" key="1">
    <source>
        <dbReference type="EMBL" id="GAP50380.1"/>
    </source>
</evidence>
<proteinExistence type="predicted"/>
<dbReference type="Proteomes" id="UP000053859">
    <property type="component" value="Unassembled WGS sequence"/>
</dbReference>
<sequence length="103" mass="10898">MVLELTSPPWHVQAVSRDDLGPCQDLPVEGPHEGAQLTRALPGQCVKHGFEVLAEACAVTPALRDAAIGTCEWVYKVSEGAMGIGLPVPERFFCGFGPEAGPL</sequence>
<dbReference type="EMBL" id="DF968333">
    <property type="protein sequence ID" value="GAP50380.1"/>
    <property type="molecule type" value="Genomic_DNA"/>
</dbReference>
<evidence type="ECO:0000313" key="2">
    <source>
        <dbReference type="Proteomes" id="UP000053859"/>
    </source>
</evidence>